<dbReference type="InterPro" id="IPR003594">
    <property type="entry name" value="HATPase_dom"/>
</dbReference>
<feature type="domain" description="HAMP" evidence="15">
    <location>
        <begin position="163"/>
        <end position="215"/>
    </location>
</feature>
<dbReference type="Pfam" id="PF02518">
    <property type="entry name" value="HATPase_c"/>
    <property type="match status" value="1"/>
</dbReference>
<dbReference type="EC" id="2.7.13.3" evidence="3"/>
<dbReference type="GO" id="GO:0005524">
    <property type="term" value="F:ATP binding"/>
    <property type="evidence" value="ECO:0007669"/>
    <property type="project" value="UniProtKB-KW"/>
</dbReference>
<dbReference type="Gene3D" id="1.10.287.130">
    <property type="match status" value="1"/>
</dbReference>
<evidence type="ECO:0000256" key="13">
    <source>
        <dbReference type="SAM" id="Phobius"/>
    </source>
</evidence>
<dbReference type="PANTHER" id="PTHR45436">
    <property type="entry name" value="SENSOR HISTIDINE KINASE YKOH"/>
    <property type="match status" value="1"/>
</dbReference>
<protein>
    <recommendedName>
        <fullName evidence="3">histidine kinase</fullName>
        <ecNumber evidence="3">2.7.13.3</ecNumber>
    </recommendedName>
</protein>
<dbReference type="PANTHER" id="PTHR45436:SF14">
    <property type="entry name" value="SENSOR PROTEIN QSEC"/>
    <property type="match status" value="1"/>
</dbReference>
<dbReference type="InterPro" id="IPR004358">
    <property type="entry name" value="Sig_transdc_His_kin-like_C"/>
</dbReference>
<gene>
    <name evidence="16" type="ORF">DK389_21015</name>
</gene>
<dbReference type="SUPFAM" id="SSF55874">
    <property type="entry name" value="ATPase domain of HSP90 chaperone/DNA topoisomerase II/histidine kinase"/>
    <property type="match status" value="1"/>
</dbReference>
<feature type="transmembrane region" description="Helical" evidence="13">
    <location>
        <begin position="12"/>
        <end position="33"/>
    </location>
</feature>
<reference evidence="17" key="1">
    <citation type="submission" date="2018-05" db="EMBL/GenBank/DDBJ databases">
        <title>Complete Genome Sequence of Methylobacterium sp. 17SD2-17.</title>
        <authorList>
            <person name="Srinivasan S."/>
        </authorList>
    </citation>
    <scope>NUCLEOTIDE SEQUENCE [LARGE SCALE GENOMIC DNA]</scope>
    <source>
        <strain evidence="17">17SD2-17</strain>
    </source>
</reference>
<evidence type="ECO:0000256" key="1">
    <source>
        <dbReference type="ARBA" id="ARBA00000085"/>
    </source>
</evidence>
<dbReference type="SUPFAM" id="SSF47384">
    <property type="entry name" value="Homodimeric domain of signal transducing histidine kinase"/>
    <property type="match status" value="1"/>
</dbReference>
<evidence type="ECO:0000256" key="6">
    <source>
        <dbReference type="ARBA" id="ARBA00022692"/>
    </source>
</evidence>
<name>A0A2U8W936_9HYPH</name>
<accession>A0A2U8W936</accession>
<evidence type="ECO:0000256" key="4">
    <source>
        <dbReference type="ARBA" id="ARBA00022553"/>
    </source>
</evidence>
<keyword evidence="5" id="KW-0808">Transferase</keyword>
<keyword evidence="17" id="KW-1185">Reference proteome</keyword>
<dbReference type="SMART" id="SM00387">
    <property type="entry name" value="HATPase_c"/>
    <property type="match status" value="1"/>
</dbReference>
<dbReference type="EMBL" id="CP029550">
    <property type="protein sequence ID" value="AWN42529.1"/>
    <property type="molecule type" value="Genomic_DNA"/>
</dbReference>
<evidence type="ECO:0000259" key="14">
    <source>
        <dbReference type="PROSITE" id="PS50109"/>
    </source>
</evidence>
<dbReference type="InterPro" id="IPR036097">
    <property type="entry name" value="HisK_dim/P_sf"/>
</dbReference>
<keyword evidence="10 13" id="KW-1133">Transmembrane helix</keyword>
<dbReference type="Pfam" id="PF00512">
    <property type="entry name" value="HisKA"/>
    <property type="match status" value="1"/>
</dbReference>
<dbReference type="PROSITE" id="PS50885">
    <property type="entry name" value="HAMP"/>
    <property type="match status" value="1"/>
</dbReference>
<dbReference type="CDD" id="cd00082">
    <property type="entry name" value="HisKA"/>
    <property type="match status" value="1"/>
</dbReference>
<dbReference type="Proteomes" id="UP000245926">
    <property type="component" value="Chromosome"/>
</dbReference>
<organism evidence="16 17">
    <name type="scientific">Methylobacterium durans</name>
    <dbReference type="NCBI Taxonomy" id="2202825"/>
    <lineage>
        <taxon>Bacteria</taxon>
        <taxon>Pseudomonadati</taxon>
        <taxon>Pseudomonadota</taxon>
        <taxon>Alphaproteobacteria</taxon>
        <taxon>Hyphomicrobiales</taxon>
        <taxon>Methylobacteriaceae</taxon>
        <taxon>Methylobacterium</taxon>
    </lineage>
</organism>
<sequence length="433" mass="45472">MTSPSLRKTALAWMTALLTLVGLIAMLVAYGLARTEAADFLDGQLRQVALNAGPGLADADAPPAADQDPEDQIAVTIWSRGVPTRSDLQGAALAPPTSTGYADAVMAGEPWRTYTTGNAVWTVQVAQRDRVRREFARSAAIGAAAPILLVIPLSWLVVGWAMNRMLGRLDALARDLADRSAAAAAPLSLAGIPVEVAPLVEGMNGLIARLRTALDAQKRFLADAAHELRTPLAALQIQVDNLGADGGAGLGERRGAIAGGVRRASALVEQLLRLARLDAPAQAETGPVEIVPLLLDCVGEHVVVAQRKGVDLGVTVDAPATLQGSEAELRVLVANLIDNAVRYTPAGGQVDVRLHRPEGQVVIDILDTGCGIPAGSERRIFDRFHRAAPPDEEGSGLGLAIARRIAERNHLGLTVENRRDGSKGVLARVVLPA</sequence>
<evidence type="ECO:0000256" key="12">
    <source>
        <dbReference type="ARBA" id="ARBA00023136"/>
    </source>
</evidence>
<keyword evidence="9" id="KW-0067">ATP-binding</keyword>
<keyword evidence="8 16" id="KW-0418">Kinase</keyword>
<dbReference type="KEGG" id="mets:DK389_21015"/>
<keyword evidence="4" id="KW-0597">Phosphoprotein</keyword>
<dbReference type="AlphaFoldDB" id="A0A2U8W936"/>
<evidence type="ECO:0000259" key="15">
    <source>
        <dbReference type="PROSITE" id="PS50885"/>
    </source>
</evidence>
<dbReference type="GO" id="GO:0000155">
    <property type="term" value="F:phosphorelay sensor kinase activity"/>
    <property type="evidence" value="ECO:0007669"/>
    <property type="project" value="InterPro"/>
</dbReference>
<evidence type="ECO:0000256" key="7">
    <source>
        <dbReference type="ARBA" id="ARBA00022741"/>
    </source>
</evidence>
<feature type="transmembrane region" description="Helical" evidence="13">
    <location>
        <begin position="138"/>
        <end position="162"/>
    </location>
</feature>
<evidence type="ECO:0000256" key="11">
    <source>
        <dbReference type="ARBA" id="ARBA00023012"/>
    </source>
</evidence>
<dbReference type="OrthoDB" id="9809766at2"/>
<dbReference type="CDD" id="cd00075">
    <property type="entry name" value="HATPase"/>
    <property type="match status" value="1"/>
</dbReference>
<evidence type="ECO:0000256" key="3">
    <source>
        <dbReference type="ARBA" id="ARBA00012438"/>
    </source>
</evidence>
<evidence type="ECO:0000313" key="17">
    <source>
        <dbReference type="Proteomes" id="UP000245926"/>
    </source>
</evidence>
<comment type="catalytic activity">
    <reaction evidence="1">
        <text>ATP + protein L-histidine = ADP + protein N-phospho-L-histidine.</text>
        <dbReference type="EC" id="2.7.13.3"/>
    </reaction>
</comment>
<evidence type="ECO:0000256" key="5">
    <source>
        <dbReference type="ARBA" id="ARBA00022679"/>
    </source>
</evidence>
<dbReference type="PRINTS" id="PR00344">
    <property type="entry name" value="BCTRLSENSOR"/>
</dbReference>
<comment type="subcellular location">
    <subcellularLocation>
        <location evidence="2">Membrane</location>
        <topology evidence="2">Multi-pass membrane protein</topology>
    </subcellularLocation>
</comment>
<dbReference type="SMART" id="SM00388">
    <property type="entry name" value="HisKA"/>
    <property type="match status" value="1"/>
</dbReference>
<dbReference type="PROSITE" id="PS50109">
    <property type="entry name" value="HIS_KIN"/>
    <property type="match status" value="1"/>
</dbReference>
<evidence type="ECO:0000256" key="9">
    <source>
        <dbReference type="ARBA" id="ARBA00022840"/>
    </source>
</evidence>
<evidence type="ECO:0000256" key="8">
    <source>
        <dbReference type="ARBA" id="ARBA00022777"/>
    </source>
</evidence>
<dbReference type="Gene3D" id="3.30.565.10">
    <property type="entry name" value="Histidine kinase-like ATPase, C-terminal domain"/>
    <property type="match status" value="1"/>
</dbReference>
<evidence type="ECO:0000313" key="16">
    <source>
        <dbReference type="EMBL" id="AWN42529.1"/>
    </source>
</evidence>
<keyword evidence="6 13" id="KW-0812">Transmembrane</keyword>
<dbReference type="GO" id="GO:0005886">
    <property type="term" value="C:plasma membrane"/>
    <property type="evidence" value="ECO:0007669"/>
    <property type="project" value="TreeGrafter"/>
</dbReference>
<feature type="domain" description="Histidine kinase" evidence="14">
    <location>
        <begin position="223"/>
        <end position="433"/>
    </location>
</feature>
<evidence type="ECO:0000256" key="2">
    <source>
        <dbReference type="ARBA" id="ARBA00004141"/>
    </source>
</evidence>
<dbReference type="InterPro" id="IPR036890">
    <property type="entry name" value="HATPase_C_sf"/>
</dbReference>
<keyword evidence="12 13" id="KW-0472">Membrane</keyword>
<dbReference type="InterPro" id="IPR003661">
    <property type="entry name" value="HisK_dim/P_dom"/>
</dbReference>
<dbReference type="InterPro" id="IPR003660">
    <property type="entry name" value="HAMP_dom"/>
</dbReference>
<dbReference type="RefSeq" id="WP_109892500.1">
    <property type="nucleotide sequence ID" value="NZ_CP029550.1"/>
</dbReference>
<keyword evidence="7" id="KW-0547">Nucleotide-binding</keyword>
<dbReference type="InterPro" id="IPR050428">
    <property type="entry name" value="TCS_sensor_his_kinase"/>
</dbReference>
<dbReference type="InterPro" id="IPR005467">
    <property type="entry name" value="His_kinase_dom"/>
</dbReference>
<proteinExistence type="predicted"/>
<evidence type="ECO:0000256" key="10">
    <source>
        <dbReference type="ARBA" id="ARBA00022989"/>
    </source>
</evidence>
<keyword evidence="11" id="KW-0902">Two-component regulatory system</keyword>